<sequence length="317" mass="35758">MPKHRMSFATFLALSGSALAAEHTPQVSLSSADRAVNFSSSLGYSWIRADEKVYEENYRLSHLIWATQTPVIAAKLHFKPTENLTVAAEAKAAFFARSRMDDYDWSPEHLKSFRFEDWTDYSFHEDTDLERYIVGNLALGYDLDVDKISTLNVHGGFKYLNIKLSSYGGVATYSADGFRDQTELFDPAVKGISYELRLPAAFVGVLWTREFEKTTFTAAARLGTTIGARDIDNHWLNSTLFRSKFEDATFVELRTELHHSVADWVMLFAAAEYEKYFEMRGDTFIADKAAGIYEFEPNAAGAALQSFELSLGLKVSF</sequence>
<organism evidence="2 3">
    <name type="scientific">Nitratireductor aestuarii</name>
    <dbReference type="NCBI Taxonomy" id="1735103"/>
    <lineage>
        <taxon>Bacteria</taxon>
        <taxon>Pseudomonadati</taxon>
        <taxon>Pseudomonadota</taxon>
        <taxon>Alphaproteobacteria</taxon>
        <taxon>Hyphomicrobiales</taxon>
        <taxon>Phyllobacteriaceae</taxon>
        <taxon>Nitratireductor</taxon>
    </lineage>
</organism>
<dbReference type="InterPro" id="IPR053724">
    <property type="entry name" value="OMP_A26_sf"/>
</dbReference>
<dbReference type="Proteomes" id="UP000636264">
    <property type="component" value="Unassembled WGS sequence"/>
</dbReference>
<reference evidence="2" key="2">
    <citation type="submission" date="2020-09" db="EMBL/GenBank/DDBJ databases">
        <authorList>
            <person name="Sun Q."/>
            <person name="Zhou Y."/>
        </authorList>
    </citation>
    <scope>NUCLEOTIDE SEQUENCE</scope>
    <source>
        <strain evidence="2">CGMCC 1.15320</strain>
    </source>
</reference>
<reference evidence="2" key="1">
    <citation type="journal article" date="2014" name="Int. J. Syst. Evol. Microbiol.">
        <title>Complete genome sequence of Corynebacterium casei LMG S-19264T (=DSM 44701T), isolated from a smear-ripened cheese.</title>
        <authorList>
            <consortium name="US DOE Joint Genome Institute (JGI-PGF)"/>
            <person name="Walter F."/>
            <person name="Albersmeier A."/>
            <person name="Kalinowski J."/>
            <person name="Ruckert C."/>
        </authorList>
    </citation>
    <scope>NUCLEOTIDE SEQUENCE</scope>
    <source>
        <strain evidence="2">CGMCC 1.15320</strain>
    </source>
</reference>
<dbReference type="SUPFAM" id="SSF69917">
    <property type="entry name" value="OMPT-like"/>
    <property type="match status" value="1"/>
</dbReference>
<dbReference type="Pfam" id="PF01278">
    <property type="entry name" value="Omptin"/>
    <property type="match status" value="1"/>
</dbReference>
<feature type="chain" id="PRO_5037608780" evidence="1">
    <location>
        <begin position="21"/>
        <end position="317"/>
    </location>
</feature>
<keyword evidence="2" id="KW-0645">Protease</keyword>
<proteinExistence type="predicted"/>
<evidence type="ECO:0000256" key="1">
    <source>
        <dbReference type="SAM" id="SignalP"/>
    </source>
</evidence>
<dbReference type="GO" id="GO:0009279">
    <property type="term" value="C:cell outer membrane"/>
    <property type="evidence" value="ECO:0007669"/>
    <property type="project" value="InterPro"/>
</dbReference>
<protein>
    <submittedName>
        <fullName evidence="2">Outer membrane protease</fullName>
    </submittedName>
</protein>
<dbReference type="Gene3D" id="2.40.128.90">
    <property type="entry name" value="OMPT-like"/>
    <property type="match status" value="1"/>
</dbReference>
<dbReference type="InterPro" id="IPR000036">
    <property type="entry name" value="Peptidase_A26_omptin"/>
</dbReference>
<evidence type="ECO:0000313" key="3">
    <source>
        <dbReference type="Proteomes" id="UP000636264"/>
    </source>
</evidence>
<feature type="signal peptide" evidence="1">
    <location>
        <begin position="1"/>
        <end position="20"/>
    </location>
</feature>
<dbReference type="InterPro" id="IPR020080">
    <property type="entry name" value="OM_adhesin/peptidase_omptin"/>
</dbReference>
<name>A0A916W5Z5_9HYPH</name>
<dbReference type="GO" id="GO:0004190">
    <property type="term" value="F:aspartic-type endopeptidase activity"/>
    <property type="evidence" value="ECO:0007669"/>
    <property type="project" value="InterPro"/>
</dbReference>
<keyword evidence="1" id="KW-0732">Signal</keyword>
<evidence type="ECO:0000313" key="2">
    <source>
        <dbReference type="EMBL" id="GGA70642.1"/>
    </source>
</evidence>
<dbReference type="EMBL" id="BMIF01000007">
    <property type="protein sequence ID" value="GGA70642.1"/>
    <property type="molecule type" value="Genomic_DNA"/>
</dbReference>
<dbReference type="GO" id="GO:0006508">
    <property type="term" value="P:proteolysis"/>
    <property type="evidence" value="ECO:0007669"/>
    <property type="project" value="UniProtKB-KW"/>
</dbReference>
<comment type="caution">
    <text evidence="2">The sequence shown here is derived from an EMBL/GenBank/DDBJ whole genome shotgun (WGS) entry which is preliminary data.</text>
</comment>
<accession>A0A916W5Z5</accession>
<keyword evidence="2" id="KW-0378">Hydrolase</keyword>
<keyword evidence="3" id="KW-1185">Reference proteome</keyword>
<dbReference type="AlphaFoldDB" id="A0A916W5Z5"/>
<gene>
    <name evidence="2" type="primary">pla</name>
    <name evidence="2" type="ORF">GCM10011385_25590</name>
</gene>